<evidence type="ECO:0000256" key="3">
    <source>
        <dbReference type="SAM" id="MobiDB-lite"/>
    </source>
</evidence>
<feature type="compositionally biased region" description="Basic and acidic residues" evidence="3">
    <location>
        <begin position="16"/>
        <end position="25"/>
    </location>
</feature>
<feature type="region of interest" description="Disordered" evidence="3">
    <location>
        <begin position="1"/>
        <end position="30"/>
    </location>
</feature>
<evidence type="ECO:0000313" key="6">
    <source>
        <dbReference type="Proteomes" id="UP001274896"/>
    </source>
</evidence>
<name>A0AAE0Q046_9TELE</name>
<reference evidence="5" key="1">
    <citation type="submission" date="2023-06" db="EMBL/GenBank/DDBJ databases">
        <title>Male Hemibagrus guttatus genome.</title>
        <authorList>
            <person name="Bian C."/>
        </authorList>
    </citation>
    <scope>NUCLEOTIDE SEQUENCE</scope>
    <source>
        <strain evidence="5">Male_cb2023</strain>
        <tissue evidence="5">Muscle</tissue>
    </source>
</reference>
<keyword evidence="1 2" id="KW-0175">Coiled coil</keyword>
<gene>
    <name evidence="5" type="ORF">QTP70_029031</name>
</gene>
<feature type="coiled-coil region" evidence="2">
    <location>
        <begin position="370"/>
        <end position="423"/>
    </location>
</feature>
<dbReference type="InterPro" id="IPR043597">
    <property type="entry name" value="TPH_dom"/>
</dbReference>
<feature type="coiled-coil region" evidence="2">
    <location>
        <begin position="237"/>
        <end position="331"/>
    </location>
</feature>
<comment type="caution">
    <text evidence="5">The sequence shown here is derived from an EMBL/GenBank/DDBJ whole genome shotgun (WGS) entry which is preliminary data.</text>
</comment>
<protein>
    <recommendedName>
        <fullName evidence="4">Trichohyalin-plectin-homology domain-containing protein</fullName>
    </recommendedName>
</protein>
<dbReference type="GO" id="GO:0005879">
    <property type="term" value="C:axonemal microtubule"/>
    <property type="evidence" value="ECO:0007669"/>
    <property type="project" value="TreeGrafter"/>
</dbReference>
<dbReference type="PANTHER" id="PTHR28663">
    <property type="entry name" value="COILED-COIL DOMAIN-CONTAINING PROTEIN 173"/>
    <property type="match status" value="1"/>
</dbReference>
<dbReference type="InterPro" id="IPR039986">
    <property type="entry name" value="CFAP210"/>
</dbReference>
<feature type="domain" description="Trichohyalin-plectin-homology" evidence="4">
    <location>
        <begin position="162"/>
        <end position="502"/>
    </location>
</feature>
<evidence type="ECO:0000256" key="1">
    <source>
        <dbReference type="ARBA" id="ARBA00023054"/>
    </source>
</evidence>
<proteinExistence type="predicted"/>
<dbReference type="EMBL" id="JAUCMX010000025">
    <property type="protein sequence ID" value="KAK3511015.1"/>
    <property type="molecule type" value="Genomic_DNA"/>
</dbReference>
<dbReference type="PANTHER" id="PTHR28663:SF1">
    <property type="entry name" value="CILIA- AND FLAGELLA- ASSOCIATED PROTEIN 210"/>
    <property type="match status" value="1"/>
</dbReference>
<feature type="coiled-coil region" evidence="2">
    <location>
        <begin position="72"/>
        <end position="149"/>
    </location>
</feature>
<sequence>MSVKMSVPKFTSLKSKMSEEKRKAEAPGSVVQFGRRKGSVRKVVLPEVINKPKSPVELDEVLVLSASEWKRIQDSARRVNEQRDRLEAAAREREALHLRSKEVVKDWPNSLAAQRKKRLESRKIKKEIEEEKSKQLDLEEAEFQAMKRKEAIERAKTLQFFQTDRVKGFHGSLLLTEVLKERDAQIELKKRKNIAAKEAEEEVLAMMARDQELALQQQREKAVKRKQKRLDNADFLKQQIKEREQAREKEIVEKKKEAEKLQHLQELYEMEQTMLKQKKKEEKRNKKKAYQEEFANKKIFQASEAKKQEMEEEKQKLVAAAKDKKMKLRKEKEAEMFREFQRPREVVADKLAEFLAAQSDDEDELISKAVAEAVAKNNKQQREKEKKKAAMLRSIAEHREAVQKELKSKKQKEKQNAAEMLEANKAADLLFHQTQKIKTQKKKEAAELVQDSQVHQMNEKHAKEQLRKKQKQEWEVRNAQLMAEEEKQFQMYAKNVMETARKGQRNTSFLEKALKVGIGGGRGPEFGGIRPSYQVQDESGIQLPSYVRRKKLDETTYMQECKERLGFSWLS</sequence>
<keyword evidence="6" id="KW-1185">Reference proteome</keyword>
<evidence type="ECO:0000313" key="5">
    <source>
        <dbReference type="EMBL" id="KAK3511015.1"/>
    </source>
</evidence>
<evidence type="ECO:0000259" key="4">
    <source>
        <dbReference type="Pfam" id="PF13868"/>
    </source>
</evidence>
<evidence type="ECO:0000256" key="2">
    <source>
        <dbReference type="SAM" id="Coils"/>
    </source>
</evidence>
<dbReference type="Proteomes" id="UP001274896">
    <property type="component" value="Unassembled WGS sequence"/>
</dbReference>
<accession>A0AAE0Q046</accession>
<organism evidence="5 6">
    <name type="scientific">Hemibagrus guttatus</name>
    <dbReference type="NCBI Taxonomy" id="175788"/>
    <lineage>
        <taxon>Eukaryota</taxon>
        <taxon>Metazoa</taxon>
        <taxon>Chordata</taxon>
        <taxon>Craniata</taxon>
        <taxon>Vertebrata</taxon>
        <taxon>Euteleostomi</taxon>
        <taxon>Actinopterygii</taxon>
        <taxon>Neopterygii</taxon>
        <taxon>Teleostei</taxon>
        <taxon>Ostariophysi</taxon>
        <taxon>Siluriformes</taxon>
        <taxon>Bagridae</taxon>
        <taxon>Hemibagrus</taxon>
    </lineage>
</organism>
<dbReference type="AlphaFoldDB" id="A0AAE0Q046"/>
<dbReference type="Pfam" id="PF13868">
    <property type="entry name" value="TPH"/>
    <property type="match status" value="1"/>
</dbReference>